<feature type="domain" description="HTH cro/C1-type" evidence="2">
    <location>
        <begin position="12"/>
        <end position="66"/>
    </location>
</feature>
<dbReference type="PANTHER" id="PTHR46558">
    <property type="entry name" value="TRACRIPTIONAL REGULATORY PROTEIN-RELATED-RELATED"/>
    <property type="match status" value="1"/>
</dbReference>
<dbReference type="OrthoDB" id="2365258at2"/>
<dbReference type="Pfam" id="PF01381">
    <property type="entry name" value="HTH_3"/>
    <property type="match status" value="1"/>
</dbReference>
<reference evidence="3 4" key="1">
    <citation type="submission" date="2018-10" db="EMBL/GenBank/DDBJ databases">
        <title>Phylogenomics of Brevibacillus.</title>
        <authorList>
            <person name="Dunlap C."/>
        </authorList>
    </citation>
    <scope>NUCLEOTIDE SEQUENCE [LARGE SCALE GENOMIC DNA]</scope>
    <source>
        <strain evidence="3 4">JCM 15716</strain>
    </source>
</reference>
<dbReference type="InterPro" id="IPR010982">
    <property type="entry name" value="Lambda_DNA-bd_dom_sf"/>
</dbReference>
<dbReference type="PROSITE" id="PS50943">
    <property type="entry name" value="HTH_CROC1"/>
    <property type="match status" value="1"/>
</dbReference>
<name>A0A3M8DVQ1_9BACL</name>
<evidence type="ECO:0000256" key="1">
    <source>
        <dbReference type="ARBA" id="ARBA00023125"/>
    </source>
</evidence>
<sequence>MEVIPLTLGEKIKKLREQRGWTQAQAAEKLGVSSQVVSNYERDYRSPDKETLSKIAKMYHCSIDWLLGLSDSQGQADEGGLHVQAEKVNRAFLEFPEGISEEEREYLEKQMKLQLEIFRSLKGKDGK</sequence>
<protein>
    <submittedName>
        <fullName evidence="3">XRE family transcriptional regulator</fullName>
    </submittedName>
</protein>
<dbReference type="InterPro" id="IPR001387">
    <property type="entry name" value="Cro/C1-type_HTH"/>
</dbReference>
<evidence type="ECO:0000313" key="4">
    <source>
        <dbReference type="Proteomes" id="UP000271031"/>
    </source>
</evidence>
<dbReference type="GO" id="GO:0003677">
    <property type="term" value="F:DNA binding"/>
    <property type="evidence" value="ECO:0007669"/>
    <property type="project" value="UniProtKB-KW"/>
</dbReference>
<keyword evidence="4" id="KW-1185">Reference proteome</keyword>
<dbReference type="SMART" id="SM00530">
    <property type="entry name" value="HTH_XRE"/>
    <property type="match status" value="1"/>
</dbReference>
<dbReference type="PANTHER" id="PTHR46558:SF13">
    <property type="entry name" value="HTH-TYPE TRANSCRIPTIONAL REGULATOR IMMR"/>
    <property type="match status" value="1"/>
</dbReference>
<comment type="caution">
    <text evidence="3">The sequence shown here is derived from an EMBL/GenBank/DDBJ whole genome shotgun (WGS) entry which is preliminary data.</text>
</comment>
<dbReference type="Gene3D" id="1.10.260.40">
    <property type="entry name" value="lambda repressor-like DNA-binding domains"/>
    <property type="match status" value="1"/>
</dbReference>
<evidence type="ECO:0000259" key="2">
    <source>
        <dbReference type="PROSITE" id="PS50943"/>
    </source>
</evidence>
<accession>A0A3M8DVQ1</accession>
<keyword evidence="1" id="KW-0238">DNA-binding</keyword>
<dbReference type="EMBL" id="RHHQ01000004">
    <property type="protein sequence ID" value="RNB92004.1"/>
    <property type="molecule type" value="Genomic_DNA"/>
</dbReference>
<dbReference type="Proteomes" id="UP000271031">
    <property type="component" value="Unassembled WGS sequence"/>
</dbReference>
<gene>
    <name evidence="3" type="ORF">EDM56_04430</name>
</gene>
<dbReference type="AlphaFoldDB" id="A0A3M8DVQ1"/>
<dbReference type="SUPFAM" id="SSF47413">
    <property type="entry name" value="lambda repressor-like DNA-binding domains"/>
    <property type="match status" value="1"/>
</dbReference>
<evidence type="ECO:0000313" key="3">
    <source>
        <dbReference type="EMBL" id="RNB92004.1"/>
    </source>
</evidence>
<proteinExistence type="predicted"/>
<dbReference type="CDD" id="cd00093">
    <property type="entry name" value="HTH_XRE"/>
    <property type="match status" value="1"/>
</dbReference>
<organism evidence="3 4">
    <name type="scientific">Brevibacillus fluminis</name>
    <dbReference type="NCBI Taxonomy" id="511487"/>
    <lineage>
        <taxon>Bacteria</taxon>
        <taxon>Bacillati</taxon>
        <taxon>Bacillota</taxon>
        <taxon>Bacilli</taxon>
        <taxon>Bacillales</taxon>
        <taxon>Paenibacillaceae</taxon>
        <taxon>Brevibacillus</taxon>
    </lineage>
</organism>